<reference evidence="6 7" key="1">
    <citation type="submission" date="2019-06" db="EMBL/GenBank/DDBJ databases">
        <title>Genome of Acinetobacter radioresistens APH1, a phenol degrading strain.</title>
        <authorList>
            <person name="Liu Y."/>
        </authorList>
    </citation>
    <scope>NUCLEOTIDE SEQUENCE [LARGE SCALE GENOMIC DNA]</scope>
    <source>
        <strain evidence="6 7">APH1</strain>
    </source>
</reference>
<dbReference type="AlphaFoldDB" id="A0A8H2PTA7"/>
<comment type="subcellular location">
    <subcellularLocation>
        <location evidence="1">Membrane</location>
    </subcellularLocation>
</comment>
<accession>A0A8H2PTA7</accession>
<feature type="region of interest" description="Disordered" evidence="3">
    <location>
        <begin position="52"/>
        <end position="74"/>
    </location>
</feature>
<sequence>MPAKINFKQSALTRSIHRILKINHINKLVYTNVFLSIFTASVYAQEEPIPTYRPESKPVLTSRSEAKGQPEDDQDEIAAAPSMTEQELQKVVEEKKEEITQDRSVNQDSLRLLEQQTDQDTKSAFKPIEFEDLEEYPVEQIDQSMANEIYRVAEEAKSEAQAFRAGLNRAPETAIPEASQQELTAINQAPVNVDQLMQQIQSDRAIVAEINESGRTLSALDTGKTTPKDAEKPNIFKRALYRIRPPRDMSTAETVPRITATVEGAPPELAANIRGKLSSFTQESFEDFNSALPQLRSLSNQAAQAVGYYNSTFRFEKVSDSRVRVYVQPNEPVRITEQDIEISGEGSEQPQFQVIELIPDQDVGDIFHHGLYEETKRRITDAASNNGYFDAYWRLHDVKISQPQNTAEINLRYETGDRYSLKKPVFQMSDPSKPFPLDDDILQSMVPWKEGDDYTSWRINTLANNLTNARYFNYTLVDAVKPDPIEKPLELPPDIQTLLDQQQISEQTLTQDQQRNKSTSAQEVTQNVVDEKQFAGTQPDIQQVSLAREQQQVQDEREAQQEQLREQARAERSIPVLITLNADSLNSVETGIGYGSDTGARLRTQYRRAIVNRRGHAFDSNLEVSKIRQALDGRYTIPYNHPTDDYINLVGGYEREEREDVGKGLNLDIESAVAGIDRIIKNPRGQWQHTFGARYRLDRLNQRGNIVSDSIPDAFQIPGSNPEQQSLLFGYETSRLDSDARVNPTRGFRQTYKVELGSKTLLSDADMALVNAGWRFIYSLGENNDHQFVGRADVGYIFTEDFDQVPYNIRYFTGGDQSIRGFDYKSLSPEVFGYKVGGQALATTSLEYNYQFKDGWRAAVFADAGNAYDKDFNTPTAYSAGLGIRWSSPVGPIRLDVAAGLSDDNIPIRLHFFIGPQL</sequence>
<feature type="domain" description="Bacterial surface antigen (D15)" evidence="4">
    <location>
        <begin position="614"/>
        <end position="915"/>
    </location>
</feature>
<dbReference type="Pfam" id="PF17243">
    <property type="entry name" value="POTRA_TamA_1"/>
    <property type="match status" value="1"/>
</dbReference>
<dbReference type="Pfam" id="PF01103">
    <property type="entry name" value="Omp85"/>
    <property type="match status" value="1"/>
</dbReference>
<dbReference type="RefSeq" id="WP_005025506.1">
    <property type="nucleotide sequence ID" value="NZ_CP027365.1"/>
</dbReference>
<evidence type="ECO:0000313" key="7">
    <source>
        <dbReference type="Proteomes" id="UP000314285"/>
    </source>
</evidence>
<comment type="caution">
    <text evidence="6">The sequence shown here is derived from an EMBL/GenBank/DDBJ whole genome shotgun (WGS) entry which is preliminary data.</text>
</comment>
<dbReference type="Gene3D" id="2.40.160.50">
    <property type="entry name" value="membrane protein fhac: a member of the omp85/tpsb transporter family"/>
    <property type="match status" value="1"/>
</dbReference>
<feature type="domain" description="TamA POTRA" evidence="5">
    <location>
        <begin position="261"/>
        <end position="329"/>
    </location>
</feature>
<dbReference type="Gene3D" id="3.10.20.310">
    <property type="entry name" value="membrane protein fhac"/>
    <property type="match status" value="3"/>
</dbReference>
<evidence type="ECO:0000313" key="6">
    <source>
        <dbReference type="EMBL" id="TNX94100.1"/>
    </source>
</evidence>
<evidence type="ECO:0000256" key="1">
    <source>
        <dbReference type="ARBA" id="ARBA00004370"/>
    </source>
</evidence>
<dbReference type="GO" id="GO:0019867">
    <property type="term" value="C:outer membrane"/>
    <property type="evidence" value="ECO:0007669"/>
    <property type="project" value="InterPro"/>
</dbReference>
<dbReference type="InterPro" id="IPR035243">
    <property type="entry name" value="TamA_POTRA_Dom_1"/>
</dbReference>
<evidence type="ECO:0000256" key="3">
    <source>
        <dbReference type="SAM" id="MobiDB-lite"/>
    </source>
</evidence>
<evidence type="ECO:0000259" key="5">
    <source>
        <dbReference type="Pfam" id="PF17243"/>
    </source>
</evidence>
<name>A0A8H2PTA7_ACIRA</name>
<dbReference type="Proteomes" id="UP000314285">
    <property type="component" value="Unassembled WGS sequence"/>
</dbReference>
<evidence type="ECO:0000256" key="2">
    <source>
        <dbReference type="ARBA" id="ARBA00023136"/>
    </source>
</evidence>
<dbReference type="InterPro" id="IPR000184">
    <property type="entry name" value="Bac_surfAg_D15"/>
</dbReference>
<evidence type="ECO:0000259" key="4">
    <source>
        <dbReference type="Pfam" id="PF01103"/>
    </source>
</evidence>
<organism evidence="6 7">
    <name type="scientific">Acinetobacter radioresistens</name>
    <dbReference type="NCBI Taxonomy" id="40216"/>
    <lineage>
        <taxon>Bacteria</taxon>
        <taxon>Pseudomonadati</taxon>
        <taxon>Pseudomonadota</taxon>
        <taxon>Gammaproteobacteria</taxon>
        <taxon>Moraxellales</taxon>
        <taxon>Moraxellaceae</taxon>
        <taxon>Acinetobacter</taxon>
    </lineage>
</organism>
<gene>
    <name evidence="6" type="ORF">FHY67_01140</name>
</gene>
<proteinExistence type="predicted"/>
<dbReference type="EMBL" id="VFBM01000001">
    <property type="protein sequence ID" value="TNX94100.1"/>
    <property type="molecule type" value="Genomic_DNA"/>
</dbReference>
<protein>
    <submittedName>
        <fullName evidence="6">Outer membrane protein assembly factor</fullName>
    </submittedName>
</protein>
<keyword evidence="2" id="KW-0472">Membrane</keyword>